<dbReference type="RefSeq" id="XP_020128170.1">
    <property type="nucleotide sequence ID" value="XM_020275980.1"/>
</dbReference>
<comment type="caution">
    <text evidence="2">The sequence shown here is derived from an EMBL/GenBank/DDBJ whole genome shotgun (WGS) entry which is preliminary data.</text>
</comment>
<dbReference type="OrthoDB" id="5342093at2759"/>
<protein>
    <recommendedName>
        <fullName evidence="1">DUF6594 domain-containing protein</fullName>
    </recommendedName>
</protein>
<sequence length="184" mass="21045">MSSGMKELPIRNGYPELAKIMGSVPGMALFKRFSSLSAHNLLYKQAELLHLGERLQQMDRLDRSNGLAFHKDASAFMRSAGDPGVQGRQARMMAEIGEKLKEYHETLLRHVQVSKLERANGYDLNMLRDWLLRCNGDGIFPEGIEARPWENDEEEQEDLVALSSRNHDVCTKWVAEKVVPWLYD</sequence>
<proteinExistence type="predicted"/>
<dbReference type="STRING" id="236234.A0A1J9QSI4"/>
<name>A0A1J9QSI4_9PEZI</name>
<dbReference type="InterPro" id="IPR046529">
    <property type="entry name" value="DUF6594"/>
</dbReference>
<evidence type="ECO:0000313" key="2">
    <source>
        <dbReference type="EMBL" id="OJD31910.1"/>
    </source>
</evidence>
<evidence type="ECO:0000259" key="1">
    <source>
        <dbReference type="Pfam" id="PF20237"/>
    </source>
</evidence>
<gene>
    <name evidence="2" type="ORF">BKCO1_4300026</name>
</gene>
<keyword evidence="3" id="KW-1185">Reference proteome</keyword>
<dbReference type="EMBL" id="MNUE01000043">
    <property type="protein sequence ID" value="OJD31910.1"/>
    <property type="molecule type" value="Genomic_DNA"/>
</dbReference>
<dbReference type="PANTHER" id="PTHR34502:SF5">
    <property type="entry name" value="DUF6594 DOMAIN-CONTAINING PROTEIN"/>
    <property type="match status" value="1"/>
</dbReference>
<dbReference type="Proteomes" id="UP000183809">
    <property type="component" value="Unassembled WGS sequence"/>
</dbReference>
<organism evidence="2 3">
    <name type="scientific">Diplodia corticola</name>
    <dbReference type="NCBI Taxonomy" id="236234"/>
    <lineage>
        <taxon>Eukaryota</taxon>
        <taxon>Fungi</taxon>
        <taxon>Dikarya</taxon>
        <taxon>Ascomycota</taxon>
        <taxon>Pezizomycotina</taxon>
        <taxon>Dothideomycetes</taxon>
        <taxon>Dothideomycetes incertae sedis</taxon>
        <taxon>Botryosphaeriales</taxon>
        <taxon>Botryosphaeriaceae</taxon>
        <taxon>Diplodia</taxon>
    </lineage>
</organism>
<dbReference type="AlphaFoldDB" id="A0A1J9QSI4"/>
<evidence type="ECO:0000313" key="3">
    <source>
        <dbReference type="Proteomes" id="UP000183809"/>
    </source>
</evidence>
<feature type="domain" description="DUF6594" evidence="1">
    <location>
        <begin position="14"/>
        <end position="182"/>
    </location>
</feature>
<dbReference type="GeneID" id="31016241"/>
<accession>A0A1J9QSI4</accession>
<dbReference type="PANTHER" id="PTHR34502">
    <property type="entry name" value="DUF6594 DOMAIN-CONTAINING PROTEIN-RELATED"/>
    <property type="match status" value="1"/>
</dbReference>
<dbReference type="Pfam" id="PF20237">
    <property type="entry name" value="DUF6594"/>
    <property type="match status" value="1"/>
</dbReference>
<reference evidence="2 3" key="1">
    <citation type="submission" date="2016-10" db="EMBL/GenBank/DDBJ databases">
        <title>Proteomics and genomics reveal pathogen-plant mechanisms compatible with a hemibiotrophic lifestyle of Diplodia corticola.</title>
        <authorList>
            <person name="Fernandes I."/>
            <person name="De Jonge R."/>
            <person name="Van De Peer Y."/>
            <person name="Devreese B."/>
            <person name="Alves A."/>
            <person name="Esteves A.C."/>
        </authorList>
    </citation>
    <scope>NUCLEOTIDE SEQUENCE [LARGE SCALE GENOMIC DNA]</scope>
    <source>
        <strain evidence="2 3">CBS 112549</strain>
    </source>
</reference>